<reference evidence="1 2" key="1">
    <citation type="submission" date="2019-03" db="EMBL/GenBank/DDBJ databases">
        <title>The genome sequence of a newly discovered highly antifungal drug resistant Aspergillus species, Aspergillus tanneri NIH 1004.</title>
        <authorList>
            <person name="Mounaud S."/>
            <person name="Singh I."/>
            <person name="Joardar V."/>
            <person name="Pakala S."/>
            <person name="Pakala S."/>
            <person name="Venepally P."/>
            <person name="Hoover J."/>
            <person name="Nierman W."/>
            <person name="Chung J."/>
            <person name="Losada L."/>
        </authorList>
    </citation>
    <scope>NUCLEOTIDE SEQUENCE [LARGE SCALE GENOMIC DNA]</scope>
    <source>
        <strain evidence="1 2">NIH1004</strain>
    </source>
</reference>
<evidence type="ECO:0000313" key="2">
    <source>
        <dbReference type="Proteomes" id="UP000308092"/>
    </source>
</evidence>
<dbReference type="Proteomes" id="UP000308092">
    <property type="component" value="Unassembled WGS sequence"/>
</dbReference>
<dbReference type="AlphaFoldDB" id="A0A4S3J3F4"/>
<protein>
    <submittedName>
        <fullName evidence="1">Uncharacterized protein</fullName>
    </submittedName>
</protein>
<dbReference type="VEuPathDB" id="FungiDB:EYZ11_011207"/>
<sequence>MGKVGEAVDWTQNYNNNEKSHKQSSYNLVNKLHNSIIQPSNLAAPRVSILELSEQSCKETIAQQVRVVNEAKFWFAHMPESGIDFTLALFNVPIKLFKGTQTIFTIVYDTLGPRRLKQALGCRINGRYRFPQVRIPSRSVERRDYGGRIWPNDQN</sequence>
<proteinExistence type="predicted"/>
<dbReference type="EMBL" id="SOSA01000670">
    <property type="protein sequence ID" value="THC89340.1"/>
    <property type="molecule type" value="Genomic_DNA"/>
</dbReference>
<evidence type="ECO:0000313" key="1">
    <source>
        <dbReference type="EMBL" id="THC89340.1"/>
    </source>
</evidence>
<keyword evidence="2" id="KW-1185">Reference proteome</keyword>
<accession>A0A4S3J3F4</accession>
<name>A0A4S3J3F4_9EURO</name>
<organism evidence="1 2">
    <name type="scientific">Aspergillus tanneri</name>
    <dbReference type="NCBI Taxonomy" id="1220188"/>
    <lineage>
        <taxon>Eukaryota</taxon>
        <taxon>Fungi</taxon>
        <taxon>Dikarya</taxon>
        <taxon>Ascomycota</taxon>
        <taxon>Pezizomycotina</taxon>
        <taxon>Eurotiomycetes</taxon>
        <taxon>Eurotiomycetidae</taxon>
        <taxon>Eurotiales</taxon>
        <taxon>Aspergillaceae</taxon>
        <taxon>Aspergillus</taxon>
        <taxon>Aspergillus subgen. Circumdati</taxon>
    </lineage>
</organism>
<comment type="caution">
    <text evidence="1">The sequence shown here is derived from an EMBL/GenBank/DDBJ whole genome shotgun (WGS) entry which is preliminary data.</text>
</comment>
<gene>
    <name evidence="1" type="ORF">EYZ11_011207</name>
</gene>